<proteinExistence type="predicted"/>
<dbReference type="Proteomes" id="UP000188937">
    <property type="component" value="Chromosome"/>
</dbReference>
<name>A0A1U9KDF8_ACEAC</name>
<gene>
    <name evidence="1" type="ORF">A0U92_02590</name>
</gene>
<evidence type="ECO:0000313" key="2">
    <source>
        <dbReference type="Proteomes" id="UP000188937"/>
    </source>
</evidence>
<dbReference type="EMBL" id="CP014692">
    <property type="protein sequence ID" value="AQS83845.1"/>
    <property type="molecule type" value="Genomic_DNA"/>
</dbReference>
<accession>A0A1U9KDF8</accession>
<reference evidence="1 2" key="1">
    <citation type="submission" date="2016-03" db="EMBL/GenBank/DDBJ databases">
        <title>Acetic acid bacteria sequencing.</title>
        <authorList>
            <person name="Brandt J."/>
            <person name="Jakob F."/>
            <person name="Vogel R.F."/>
        </authorList>
    </citation>
    <scope>NUCLEOTIDE SEQUENCE [LARGE SCALE GENOMIC DNA]</scope>
    <source>
        <strain evidence="1 2">TMW2.1153</strain>
    </source>
</reference>
<dbReference type="InterPro" id="IPR021269">
    <property type="entry name" value="DUF2848"/>
</dbReference>
<sequence length="227" mass="25022">MLIFERLGLERSDRVGFAPYRLIVAGWAGRDSAAIEHHIQELEAIGVPRPSSVPVYYRTGAALLTQKERVEVLGPHTSGEVEPFLMAMADGLWVGIASDHTDRQAETVGIALSKQLCAKPVSTQLWRWDDVSGHWDDLIIRSWIEEDGNARLLYQEGGVSSLKNPMDLIGGLPADTSFETGSAMLCGTVPVLGGIRPSTRFEMELYDPVLERSIRHVYLPTVLPVIS</sequence>
<evidence type="ECO:0000313" key="1">
    <source>
        <dbReference type="EMBL" id="AQS83845.1"/>
    </source>
</evidence>
<dbReference type="OrthoDB" id="9792678at2"/>
<evidence type="ECO:0008006" key="3">
    <source>
        <dbReference type="Google" id="ProtNLM"/>
    </source>
</evidence>
<organism evidence="1 2">
    <name type="scientific">Acetobacter aceti</name>
    <dbReference type="NCBI Taxonomy" id="435"/>
    <lineage>
        <taxon>Bacteria</taxon>
        <taxon>Pseudomonadati</taxon>
        <taxon>Pseudomonadota</taxon>
        <taxon>Alphaproteobacteria</taxon>
        <taxon>Acetobacterales</taxon>
        <taxon>Acetobacteraceae</taxon>
        <taxon>Acetobacter</taxon>
        <taxon>Acetobacter subgen. Acetobacter</taxon>
    </lineage>
</organism>
<dbReference type="STRING" id="435.A0U92_02590"/>
<dbReference type="Pfam" id="PF11010">
    <property type="entry name" value="DUF2848"/>
    <property type="match status" value="1"/>
</dbReference>
<dbReference type="KEGG" id="aace:A0U92_02590"/>
<keyword evidence="2" id="KW-1185">Reference proteome</keyword>
<dbReference type="RefSeq" id="WP_077811886.1">
    <property type="nucleotide sequence ID" value="NZ_CP014692.1"/>
</dbReference>
<protein>
    <recommendedName>
        <fullName evidence="3">DUF2848 domain-containing protein</fullName>
    </recommendedName>
</protein>
<dbReference type="AlphaFoldDB" id="A0A1U9KDF8"/>